<dbReference type="EMBL" id="KZ502322">
    <property type="protein sequence ID" value="PKU80627.1"/>
    <property type="molecule type" value="Genomic_DNA"/>
</dbReference>
<protein>
    <submittedName>
        <fullName evidence="1">Uncharacterized protein</fullName>
    </submittedName>
</protein>
<sequence length="245" mass="26222">MIAPALAHSQPASPAFATRPYLPHPGLASSTLDLMYSQPTHARLLCARPSANPGCGGDYVLLEVFNEVYCPVVDDCPSNTAPISVSINVAQNDVIESVNRSDAAKDFLLSPNAIPFMPSVCGHGSPVLGVVNSKDSDGGVEDFVSGAVVPIGIETELPSLGEEECVLIANSLVEVPVCEVDTQVMANCVGNSSGLEIRNQNNWLIDSSDVESDSESFHTDHEFDLGRNSKIDIRGKFWGRGRRRR</sequence>
<dbReference type="Proteomes" id="UP000233837">
    <property type="component" value="Unassembled WGS sequence"/>
</dbReference>
<evidence type="ECO:0000313" key="2">
    <source>
        <dbReference type="Proteomes" id="UP000233837"/>
    </source>
</evidence>
<evidence type="ECO:0000313" key="1">
    <source>
        <dbReference type="EMBL" id="PKU80627.1"/>
    </source>
</evidence>
<proteinExistence type="predicted"/>
<reference evidence="1 2" key="1">
    <citation type="journal article" date="2016" name="Sci. Rep.">
        <title>The Dendrobium catenatum Lindl. genome sequence provides insights into polysaccharide synthase, floral development and adaptive evolution.</title>
        <authorList>
            <person name="Zhang G.Q."/>
            <person name="Xu Q."/>
            <person name="Bian C."/>
            <person name="Tsai W.C."/>
            <person name="Yeh C.M."/>
            <person name="Liu K.W."/>
            <person name="Yoshida K."/>
            <person name="Zhang L.S."/>
            <person name="Chang S.B."/>
            <person name="Chen F."/>
            <person name="Shi Y."/>
            <person name="Su Y.Y."/>
            <person name="Zhang Y.Q."/>
            <person name="Chen L.J."/>
            <person name="Yin Y."/>
            <person name="Lin M."/>
            <person name="Huang H."/>
            <person name="Deng H."/>
            <person name="Wang Z.W."/>
            <person name="Zhu S.L."/>
            <person name="Zhao X."/>
            <person name="Deng C."/>
            <person name="Niu S.C."/>
            <person name="Huang J."/>
            <person name="Wang M."/>
            <person name="Liu G.H."/>
            <person name="Yang H.J."/>
            <person name="Xiao X.J."/>
            <person name="Hsiao Y.Y."/>
            <person name="Wu W.L."/>
            <person name="Chen Y.Y."/>
            <person name="Mitsuda N."/>
            <person name="Ohme-Takagi M."/>
            <person name="Luo Y.B."/>
            <person name="Van de Peer Y."/>
            <person name="Liu Z.J."/>
        </authorList>
    </citation>
    <scope>NUCLEOTIDE SEQUENCE [LARGE SCALE GENOMIC DNA]</scope>
    <source>
        <tissue evidence="1">The whole plant</tissue>
    </source>
</reference>
<keyword evidence="2" id="KW-1185">Reference proteome</keyword>
<gene>
    <name evidence="1" type="ORF">MA16_Dca012384</name>
</gene>
<reference evidence="1 2" key="2">
    <citation type="journal article" date="2017" name="Nature">
        <title>The Apostasia genome and the evolution of orchids.</title>
        <authorList>
            <person name="Zhang G.Q."/>
            <person name="Liu K.W."/>
            <person name="Li Z."/>
            <person name="Lohaus R."/>
            <person name="Hsiao Y.Y."/>
            <person name="Niu S.C."/>
            <person name="Wang J.Y."/>
            <person name="Lin Y.C."/>
            <person name="Xu Q."/>
            <person name="Chen L.J."/>
            <person name="Yoshida K."/>
            <person name="Fujiwara S."/>
            <person name="Wang Z.W."/>
            <person name="Zhang Y.Q."/>
            <person name="Mitsuda N."/>
            <person name="Wang M."/>
            <person name="Liu G.H."/>
            <person name="Pecoraro L."/>
            <person name="Huang H.X."/>
            <person name="Xiao X.J."/>
            <person name="Lin M."/>
            <person name="Wu X.Y."/>
            <person name="Wu W.L."/>
            <person name="Chen Y.Y."/>
            <person name="Chang S.B."/>
            <person name="Sakamoto S."/>
            <person name="Ohme-Takagi M."/>
            <person name="Yagi M."/>
            <person name="Zeng S.J."/>
            <person name="Shen C.Y."/>
            <person name="Yeh C.M."/>
            <person name="Luo Y.B."/>
            <person name="Tsai W.C."/>
            <person name="Van de Peer Y."/>
            <person name="Liu Z.J."/>
        </authorList>
    </citation>
    <scope>NUCLEOTIDE SEQUENCE [LARGE SCALE GENOMIC DNA]</scope>
    <source>
        <tissue evidence="1">The whole plant</tissue>
    </source>
</reference>
<name>A0A2I0WYA2_9ASPA</name>
<organism evidence="1 2">
    <name type="scientific">Dendrobium catenatum</name>
    <dbReference type="NCBI Taxonomy" id="906689"/>
    <lineage>
        <taxon>Eukaryota</taxon>
        <taxon>Viridiplantae</taxon>
        <taxon>Streptophyta</taxon>
        <taxon>Embryophyta</taxon>
        <taxon>Tracheophyta</taxon>
        <taxon>Spermatophyta</taxon>
        <taxon>Magnoliopsida</taxon>
        <taxon>Liliopsida</taxon>
        <taxon>Asparagales</taxon>
        <taxon>Orchidaceae</taxon>
        <taxon>Epidendroideae</taxon>
        <taxon>Malaxideae</taxon>
        <taxon>Dendrobiinae</taxon>
        <taxon>Dendrobium</taxon>
    </lineage>
</organism>
<accession>A0A2I0WYA2</accession>
<dbReference type="AlphaFoldDB" id="A0A2I0WYA2"/>